<dbReference type="Proteomes" id="UP000294933">
    <property type="component" value="Unassembled WGS sequence"/>
</dbReference>
<evidence type="ECO:0000256" key="1">
    <source>
        <dbReference type="SAM" id="MobiDB-lite"/>
    </source>
</evidence>
<sequence>MSSTTQLQYFHGAKDANGLELPLNYLVDGMDFVNYGTIPEYMPDLTYSLSVWTSSSFWPPSPFPHLESVRDFDGSLFGEQQCMFGHSNSSNTSLQNYSEASTSCLDGQCGTIDPRLLCSTQSLDNSHVYALYPVPVTGSEQDNMNPSISVGHSALPVHVNTLHGMAKSPIDTASIEHTVRHPKGRSSKLSKRCAAKKQPGQQRRDNHKLSSSRGSALFSPECYLLCDGKDLRCHHPLCQSPGRTYSRKHDLLRHIETHFVRFRCDSMEDADGVYREGCGKSLSRLDALTRHRRRGDCPKTKNARKSVSAFSDDH</sequence>
<name>A0A4Y7PU70_9AGAM</name>
<dbReference type="VEuPathDB" id="FungiDB:BD410DRAFT_793582"/>
<feature type="region of interest" description="Disordered" evidence="1">
    <location>
        <begin position="178"/>
        <end position="214"/>
    </location>
</feature>
<dbReference type="EMBL" id="ML170212">
    <property type="protein sequence ID" value="TDL18090.1"/>
    <property type="molecule type" value="Genomic_DNA"/>
</dbReference>
<dbReference type="Gene3D" id="3.30.160.60">
    <property type="entry name" value="Classic Zinc Finger"/>
    <property type="match status" value="1"/>
</dbReference>
<feature type="compositionally biased region" description="Basic residues" evidence="1">
    <location>
        <begin position="180"/>
        <end position="195"/>
    </location>
</feature>
<dbReference type="AlphaFoldDB" id="A0A4Y7PU70"/>
<proteinExistence type="predicted"/>
<feature type="region of interest" description="Disordered" evidence="1">
    <location>
        <begin position="293"/>
        <end position="314"/>
    </location>
</feature>
<reference evidence="2 3" key="1">
    <citation type="submission" date="2018-06" db="EMBL/GenBank/DDBJ databases">
        <title>A transcriptomic atlas of mushroom development highlights an independent origin of complex multicellularity.</title>
        <authorList>
            <consortium name="DOE Joint Genome Institute"/>
            <person name="Krizsan K."/>
            <person name="Almasi E."/>
            <person name="Merenyi Z."/>
            <person name="Sahu N."/>
            <person name="Viragh M."/>
            <person name="Koszo T."/>
            <person name="Mondo S."/>
            <person name="Kiss B."/>
            <person name="Balint B."/>
            <person name="Kues U."/>
            <person name="Barry K."/>
            <person name="Hegedus J.C."/>
            <person name="Henrissat B."/>
            <person name="Johnson J."/>
            <person name="Lipzen A."/>
            <person name="Ohm R."/>
            <person name="Nagy I."/>
            <person name="Pangilinan J."/>
            <person name="Yan J."/>
            <person name="Xiong Y."/>
            <person name="Grigoriev I.V."/>
            <person name="Hibbett D.S."/>
            <person name="Nagy L.G."/>
        </authorList>
    </citation>
    <scope>NUCLEOTIDE SEQUENCE [LARGE SCALE GENOMIC DNA]</scope>
    <source>
        <strain evidence="2 3">SZMC22713</strain>
    </source>
</reference>
<accession>A0A4Y7PU70</accession>
<organism evidence="2 3">
    <name type="scientific">Rickenella mellea</name>
    <dbReference type="NCBI Taxonomy" id="50990"/>
    <lineage>
        <taxon>Eukaryota</taxon>
        <taxon>Fungi</taxon>
        <taxon>Dikarya</taxon>
        <taxon>Basidiomycota</taxon>
        <taxon>Agaricomycotina</taxon>
        <taxon>Agaricomycetes</taxon>
        <taxon>Hymenochaetales</taxon>
        <taxon>Rickenellaceae</taxon>
        <taxon>Rickenella</taxon>
    </lineage>
</organism>
<gene>
    <name evidence="2" type="ORF">BD410DRAFT_793582</name>
</gene>
<evidence type="ECO:0000313" key="3">
    <source>
        <dbReference type="Proteomes" id="UP000294933"/>
    </source>
</evidence>
<evidence type="ECO:0000313" key="2">
    <source>
        <dbReference type="EMBL" id="TDL18090.1"/>
    </source>
</evidence>
<protein>
    <submittedName>
        <fullName evidence="2">Uncharacterized protein</fullName>
    </submittedName>
</protein>
<dbReference type="OrthoDB" id="8922241at2759"/>
<keyword evidence="3" id="KW-1185">Reference proteome</keyword>